<dbReference type="GO" id="GO:0016853">
    <property type="term" value="F:isomerase activity"/>
    <property type="evidence" value="ECO:0007669"/>
    <property type="project" value="UniProtKB-KW"/>
</dbReference>
<dbReference type="Pfam" id="PF02350">
    <property type="entry name" value="Epimerase_2"/>
    <property type="match status" value="1"/>
</dbReference>
<feature type="domain" description="UDP-N-acetylglucosamine 2-epimerase" evidence="2">
    <location>
        <begin position="29"/>
        <end position="340"/>
    </location>
</feature>
<organism evidence="3 4">
    <name type="scientific">candidate division WS6 bacterium 34_10</name>
    <dbReference type="NCBI Taxonomy" id="1641389"/>
    <lineage>
        <taxon>Bacteria</taxon>
        <taxon>Candidatus Dojkabacteria</taxon>
    </lineage>
</organism>
<comment type="similarity">
    <text evidence="1">Belongs to the UDP-N-acetylglucosamine 2-epimerase family.</text>
</comment>
<dbReference type="PANTHER" id="PTHR43174">
    <property type="entry name" value="UDP-N-ACETYLGLUCOSAMINE 2-EPIMERASE"/>
    <property type="match status" value="1"/>
</dbReference>
<accession>A0A101HHD5</accession>
<dbReference type="InterPro" id="IPR029767">
    <property type="entry name" value="WecB-like"/>
</dbReference>
<protein>
    <submittedName>
        <fullName evidence="3">UDP-N-acetylglucosamine 2-epimerase</fullName>
    </submittedName>
</protein>
<keyword evidence="1" id="KW-0413">Isomerase</keyword>
<comment type="caution">
    <text evidence="3">The sequence shown here is derived from an EMBL/GenBank/DDBJ whole genome shotgun (WGS) entry which is preliminary data.</text>
</comment>
<dbReference type="EMBL" id="LGGO01000091">
    <property type="protein sequence ID" value="KUK76880.1"/>
    <property type="molecule type" value="Genomic_DNA"/>
</dbReference>
<evidence type="ECO:0000313" key="3">
    <source>
        <dbReference type="EMBL" id="KUK76880.1"/>
    </source>
</evidence>
<dbReference type="InterPro" id="IPR003331">
    <property type="entry name" value="UDP_GlcNAc_Epimerase_2_dom"/>
</dbReference>
<evidence type="ECO:0000256" key="1">
    <source>
        <dbReference type="RuleBase" id="RU003513"/>
    </source>
</evidence>
<dbReference type="Gene3D" id="3.40.50.2000">
    <property type="entry name" value="Glycogen Phosphorylase B"/>
    <property type="match status" value="2"/>
</dbReference>
<name>A0A101HHD5_9BACT</name>
<dbReference type="Proteomes" id="UP000053904">
    <property type="component" value="Unassembled WGS sequence"/>
</dbReference>
<dbReference type="PANTHER" id="PTHR43174:SF1">
    <property type="entry name" value="UDP-N-ACETYLGLUCOSAMINE 2-EPIMERASE"/>
    <property type="match status" value="1"/>
</dbReference>
<proteinExistence type="inferred from homology"/>
<gene>
    <name evidence="3" type="ORF">XD93_0673</name>
</gene>
<dbReference type="SUPFAM" id="SSF53756">
    <property type="entry name" value="UDP-Glycosyltransferase/glycogen phosphorylase"/>
    <property type="match status" value="1"/>
</dbReference>
<sequence length="366" mass="42500">MNNTHPKIYLILGTRAQFIKMAPVMLEMKQQGVEYTLIYTVQHRENIQEILDVYGLRAPDVVVYEGDESNTISKGIKWTLDMLFKSLFKAKTYIPEKGIVLTHGDTFTAWLGALMGRMAGCKVAHVESGLRSYNIFDPFPEEISRLITFSLSNIYFCPDEWSLKNLKRFKGEKINIGANTMLEGVKFAVKSNQQTNFSFQNEPYALVSIHRYENIYKKIFTETIIPYLKEISEKIKLVVTLHPTTRERLKDLKLYEELDQNPRIILHERFGFIDWINACNRAEFVITDGGSNQEELSYLGVPTILFREETERKEGLNENVVLSKFDKDVIDDFVENYSNYRRQPLFENVSPSKNIVNYLKNANIEK</sequence>
<dbReference type="AlphaFoldDB" id="A0A101HHD5"/>
<evidence type="ECO:0000259" key="2">
    <source>
        <dbReference type="Pfam" id="PF02350"/>
    </source>
</evidence>
<evidence type="ECO:0000313" key="4">
    <source>
        <dbReference type="Proteomes" id="UP000053904"/>
    </source>
</evidence>
<reference evidence="4" key="1">
    <citation type="journal article" date="2015" name="MBio">
        <title>Genome-Resolved Metagenomic Analysis Reveals Roles for Candidate Phyla and Other Microbial Community Members in Biogeochemical Transformations in Oil Reservoirs.</title>
        <authorList>
            <person name="Hu P."/>
            <person name="Tom L."/>
            <person name="Singh A."/>
            <person name="Thomas B.C."/>
            <person name="Baker B.J."/>
            <person name="Piceno Y.M."/>
            <person name="Andersen G.L."/>
            <person name="Banfield J.F."/>
        </authorList>
    </citation>
    <scope>NUCLEOTIDE SEQUENCE [LARGE SCALE GENOMIC DNA]</scope>
</reference>